<accession>A0ABQ5DFQ4</accession>
<evidence type="ECO:0000313" key="3">
    <source>
        <dbReference type="Proteomes" id="UP001151760"/>
    </source>
</evidence>
<gene>
    <name evidence="2" type="ORF">Tco_0936961</name>
</gene>
<evidence type="ECO:0000256" key="1">
    <source>
        <dbReference type="SAM" id="MobiDB-lite"/>
    </source>
</evidence>
<dbReference type="EMBL" id="BQNB010015196">
    <property type="protein sequence ID" value="GJT37096.1"/>
    <property type="molecule type" value="Genomic_DNA"/>
</dbReference>
<dbReference type="Proteomes" id="UP001151760">
    <property type="component" value="Unassembled WGS sequence"/>
</dbReference>
<comment type="caution">
    <text evidence="2">The sequence shown here is derived from an EMBL/GenBank/DDBJ whole genome shotgun (WGS) entry which is preliminary data.</text>
</comment>
<sequence length="218" mass="25251">MIRVDDYVRSEEAFASTKLPKGEASKHFKKSYHSSTRKDDRPLKGHAGRDVRQNDNRNAYGNRDNYTLYRGRDHHATYAPPRGGYQRRVAPILTLDSLIKPPKEILATKPQLRQPPPRSGLITLRAIPLTIHSMMKFPTPKGITTLVTQSVIISECQRLEKKQMLEYKKWIQEQRARKRKRRIIEHTLNVNVLVEHACQKRRVLALERSQVVAKEVAD</sequence>
<organism evidence="2 3">
    <name type="scientific">Tanacetum coccineum</name>
    <dbReference type="NCBI Taxonomy" id="301880"/>
    <lineage>
        <taxon>Eukaryota</taxon>
        <taxon>Viridiplantae</taxon>
        <taxon>Streptophyta</taxon>
        <taxon>Embryophyta</taxon>
        <taxon>Tracheophyta</taxon>
        <taxon>Spermatophyta</taxon>
        <taxon>Magnoliopsida</taxon>
        <taxon>eudicotyledons</taxon>
        <taxon>Gunneridae</taxon>
        <taxon>Pentapetalae</taxon>
        <taxon>asterids</taxon>
        <taxon>campanulids</taxon>
        <taxon>Asterales</taxon>
        <taxon>Asteraceae</taxon>
        <taxon>Asteroideae</taxon>
        <taxon>Anthemideae</taxon>
        <taxon>Anthemidinae</taxon>
        <taxon>Tanacetum</taxon>
    </lineage>
</organism>
<keyword evidence="3" id="KW-1185">Reference proteome</keyword>
<proteinExistence type="predicted"/>
<feature type="region of interest" description="Disordered" evidence="1">
    <location>
        <begin position="19"/>
        <end position="66"/>
    </location>
</feature>
<feature type="compositionally biased region" description="Basic and acidic residues" evidence="1">
    <location>
        <begin position="36"/>
        <end position="55"/>
    </location>
</feature>
<reference evidence="2" key="1">
    <citation type="journal article" date="2022" name="Int. J. Mol. Sci.">
        <title>Draft Genome of Tanacetum Coccineum: Genomic Comparison of Closely Related Tanacetum-Family Plants.</title>
        <authorList>
            <person name="Yamashiro T."/>
            <person name="Shiraishi A."/>
            <person name="Nakayama K."/>
            <person name="Satake H."/>
        </authorList>
    </citation>
    <scope>NUCLEOTIDE SEQUENCE</scope>
</reference>
<protein>
    <submittedName>
        <fullName evidence="2">Uncharacterized protein</fullName>
    </submittedName>
</protein>
<evidence type="ECO:0000313" key="2">
    <source>
        <dbReference type="EMBL" id="GJT37096.1"/>
    </source>
</evidence>
<reference evidence="2" key="2">
    <citation type="submission" date="2022-01" db="EMBL/GenBank/DDBJ databases">
        <authorList>
            <person name="Yamashiro T."/>
            <person name="Shiraishi A."/>
            <person name="Satake H."/>
            <person name="Nakayama K."/>
        </authorList>
    </citation>
    <scope>NUCLEOTIDE SEQUENCE</scope>
</reference>
<name>A0ABQ5DFQ4_9ASTR</name>